<keyword evidence="3" id="KW-1185">Reference proteome</keyword>
<evidence type="ECO:0000313" key="3">
    <source>
        <dbReference type="Proteomes" id="UP001225072"/>
    </source>
</evidence>
<protein>
    <submittedName>
        <fullName evidence="2">Membrane protein</fullName>
    </submittedName>
</protein>
<evidence type="ECO:0000313" key="2">
    <source>
        <dbReference type="EMBL" id="MDQ1096831.1"/>
    </source>
</evidence>
<dbReference type="Proteomes" id="UP001225072">
    <property type="component" value="Unassembled WGS sequence"/>
</dbReference>
<dbReference type="EMBL" id="JAUTAL010000001">
    <property type="protein sequence ID" value="MDQ1096831.1"/>
    <property type="molecule type" value="Genomic_DNA"/>
</dbReference>
<proteinExistence type="predicted"/>
<keyword evidence="1" id="KW-0812">Transmembrane</keyword>
<keyword evidence="1" id="KW-0472">Membrane</keyword>
<reference evidence="2 3" key="1">
    <citation type="submission" date="2023-07" db="EMBL/GenBank/DDBJ databases">
        <title>Functional and genomic diversity of the sorghum phyllosphere microbiome.</title>
        <authorList>
            <person name="Shade A."/>
        </authorList>
    </citation>
    <scope>NUCLEOTIDE SEQUENCE [LARGE SCALE GENOMIC DNA]</scope>
    <source>
        <strain evidence="2 3">SORGH_AS_1064</strain>
    </source>
</reference>
<accession>A0ABU0TIL8</accession>
<evidence type="ECO:0000256" key="1">
    <source>
        <dbReference type="SAM" id="Phobius"/>
    </source>
</evidence>
<name>A0ABU0TIL8_9FLAO</name>
<feature type="transmembrane region" description="Helical" evidence="1">
    <location>
        <begin position="87"/>
        <end position="104"/>
    </location>
</feature>
<gene>
    <name evidence="2" type="ORF">QE404_001978</name>
</gene>
<sequence length="173" mass="18810">MNTPTKTILMGAVAGLLASWIKSIAEPPLQKIGEDYFPPEPGQLELKGADVTHQPENMPPAVLAKSVYKEYTHQELSSEQTQQAMTGIHYTLGAVIGIAYFLALRKKGRVIPAQGLVAGTVIWAATHGSLVPALGLQGKVSEMPASWWVWEFGSHLVFGVALEQSRIIFNKVF</sequence>
<dbReference type="Pfam" id="PF07274">
    <property type="entry name" value="DUF1440"/>
    <property type="match status" value="1"/>
</dbReference>
<comment type="caution">
    <text evidence="2">The sequence shown here is derived from an EMBL/GenBank/DDBJ whole genome shotgun (WGS) entry which is preliminary data.</text>
</comment>
<dbReference type="InterPro" id="IPR009898">
    <property type="entry name" value="DUF1440"/>
</dbReference>
<organism evidence="2 3">
    <name type="scientific">Chryseobacterium camelliae</name>
    <dbReference type="NCBI Taxonomy" id="1265445"/>
    <lineage>
        <taxon>Bacteria</taxon>
        <taxon>Pseudomonadati</taxon>
        <taxon>Bacteroidota</taxon>
        <taxon>Flavobacteriia</taxon>
        <taxon>Flavobacteriales</taxon>
        <taxon>Weeksellaceae</taxon>
        <taxon>Chryseobacterium group</taxon>
        <taxon>Chryseobacterium</taxon>
    </lineage>
</organism>
<keyword evidence="1" id="KW-1133">Transmembrane helix</keyword>
<dbReference type="RefSeq" id="WP_307449875.1">
    <property type="nucleotide sequence ID" value="NZ_JAUTAL010000001.1"/>
</dbReference>